<feature type="region of interest" description="Disordered" evidence="1">
    <location>
        <begin position="26"/>
        <end position="102"/>
    </location>
</feature>
<feature type="compositionally biased region" description="Polar residues" evidence="1">
    <location>
        <begin position="26"/>
        <end position="50"/>
    </location>
</feature>
<sequence length="102" mass="10865">MLTPLIETYLQFGVYQNAGTVAISATNPPNAQQCSTHSPPKSLPSSTHQYASALAAQGPSNEQEDEPAQSPPKENEIPRAASPAQSHSGLTEFMEDMGRRIG</sequence>
<accession>A0A9X0AVM2</accession>
<dbReference type="Proteomes" id="UP001152300">
    <property type="component" value="Unassembled WGS sequence"/>
</dbReference>
<reference evidence="2" key="1">
    <citation type="submission" date="2022-11" db="EMBL/GenBank/DDBJ databases">
        <title>Genome Resource of Sclerotinia nivalis Strain SnTB1, a Plant Pathogen Isolated from American Ginseng.</title>
        <authorList>
            <person name="Fan S."/>
        </authorList>
    </citation>
    <scope>NUCLEOTIDE SEQUENCE</scope>
    <source>
        <strain evidence="2">SnTB1</strain>
    </source>
</reference>
<comment type="caution">
    <text evidence="2">The sequence shown here is derived from an EMBL/GenBank/DDBJ whole genome shotgun (WGS) entry which is preliminary data.</text>
</comment>
<name>A0A9X0AVM2_9HELO</name>
<evidence type="ECO:0000313" key="3">
    <source>
        <dbReference type="Proteomes" id="UP001152300"/>
    </source>
</evidence>
<evidence type="ECO:0000313" key="2">
    <source>
        <dbReference type="EMBL" id="KAJ8069786.1"/>
    </source>
</evidence>
<keyword evidence="3" id="KW-1185">Reference proteome</keyword>
<dbReference type="EMBL" id="JAPEIS010000001">
    <property type="protein sequence ID" value="KAJ8069786.1"/>
    <property type="molecule type" value="Genomic_DNA"/>
</dbReference>
<organism evidence="2 3">
    <name type="scientific">Sclerotinia nivalis</name>
    <dbReference type="NCBI Taxonomy" id="352851"/>
    <lineage>
        <taxon>Eukaryota</taxon>
        <taxon>Fungi</taxon>
        <taxon>Dikarya</taxon>
        <taxon>Ascomycota</taxon>
        <taxon>Pezizomycotina</taxon>
        <taxon>Leotiomycetes</taxon>
        <taxon>Helotiales</taxon>
        <taxon>Sclerotiniaceae</taxon>
        <taxon>Sclerotinia</taxon>
    </lineage>
</organism>
<proteinExistence type="predicted"/>
<evidence type="ECO:0000256" key="1">
    <source>
        <dbReference type="SAM" id="MobiDB-lite"/>
    </source>
</evidence>
<dbReference type="AlphaFoldDB" id="A0A9X0AVM2"/>
<dbReference type="OrthoDB" id="10572739at2759"/>
<protein>
    <submittedName>
        <fullName evidence="2">Uncharacterized protein</fullName>
    </submittedName>
</protein>
<gene>
    <name evidence="2" type="ORF">OCU04_000202</name>
</gene>